<dbReference type="PANTHER" id="PTHR47266">
    <property type="entry name" value="ENDONUCLEASE-RELATED"/>
    <property type="match status" value="1"/>
</dbReference>
<feature type="domain" description="Integrase catalytic" evidence="1">
    <location>
        <begin position="1"/>
        <end position="97"/>
    </location>
</feature>
<protein>
    <submittedName>
        <fullName evidence="2">Unnamed protein product</fullName>
    </submittedName>
</protein>
<dbReference type="Proteomes" id="UP001314229">
    <property type="component" value="Unassembled WGS sequence"/>
</dbReference>
<dbReference type="AlphaFoldDB" id="A0AAV1NY47"/>
<organism evidence="2 3">
    <name type="scientific">Scomber scombrus</name>
    <name type="common">Atlantic mackerel</name>
    <name type="synonym">Scomber vernalis</name>
    <dbReference type="NCBI Taxonomy" id="13677"/>
    <lineage>
        <taxon>Eukaryota</taxon>
        <taxon>Metazoa</taxon>
        <taxon>Chordata</taxon>
        <taxon>Craniata</taxon>
        <taxon>Vertebrata</taxon>
        <taxon>Euteleostomi</taxon>
        <taxon>Actinopterygii</taxon>
        <taxon>Neopterygii</taxon>
        <taxon>Teleostei</taxon>
        <taxon>Neoteleostei</taxon>
        <taxon>Acanthomorphata</taxon>
        <taxon>Pelagiaria</taxon>
        <taxon>Scombriformes</taxon>
        <taxon>Scombridae</taxon>
        <taxon>Scomber</taxon>
    </lineage>
</organism>
<name>A0AAV1NY47_SCOSC</name>
<dbReference type="InterPro" id="IPR001584">
    <property type="entry name" value="Integrase_cat-core"/>
</dbReference>
<sequence>MERVGVDILGPFPFTDSGNRYVFVAMDYFTKWPEAYALHSDQWRDFKSQVFGEVCRRLGVNKTRTTPLHPQSDGLVERFNRTLATQLAILTSQHQRD</sequence>
<dbReference type="GO" id="GO:0003676">
    <property type="term" value="F:nucleic acid binding"/>
    <property type="evidence" value="ECO:0007669"/>
    <property type="project" value="InterPro"/>
</dbReference>
<dbReference type="EMBL" id="CAWUFR010000071">
    <property type="protein sequence ID" value="CAK6964302.1"/>
    <property type="molecule type" value="Genomic_DNA"/>
</dbReference>
<dbReference type="PROSITE" id="PS50994">
    <property type="entry name" value="INTEGRASE"/>
    <property type="match status" value="1"/>
</dbReference>
<evidence type="ECO:0000259" key="1">
    <source>
        <dbReference type="PROSITE" id="PS50994"/>
    </source>
</evidence>
<keyword evidence="3" id="KW-1185">Reference proteome</keyword>
<proteinExistence type="predicted"/>
<dbReference type="InterPro" id="IPR036397">
    <property type="entry name" value="RNaseH_sf"/>
</dbReference>
<accession>A0AAV1NY47</accession>
<reference evidence="2 3" key="1">
    <citation type="submission" date="2024-01" db="EMBL/GenBank/DDBJ databases">
        <authorList>
            <person name="Alioto T."/>
            <person name="Alioto T."/>
            <person name="Gomez Garrido J."/>
        </authorList>
    </citation>
    <scope>NUCLEOTIDE SEQUENCE [LARGE SCALE GENOMIC DNA]</scope>
</reference>
<evidence type="ECO:0000313" key="3">
    <source>
        <dbReference type="Proteomes" id="UP001314229"/>
    </source>
</evidence>
<dbReference type="InterPro" id="IPR012337">
    <property type="entry name" value="RNaseH-like_sf"/>
</dbReference>
<dbReference type="Gene3D" id="3.30.420.10">
    <property type="entry name" value="Ribonuclease H-like superfamily/Ribonuclease H"/>
    <property type="match status" value="2"/>
</dbReference>
<comment type="caution">
    <text evidence="2">The sequence shown here is derived from an EMBL/GenBank/DDBJ whole genome shotgun (WGS) entry which is preliminary data.</text>
</comment>
<dbReference type="InterPro" id="IPR052160">
    <property type="entry name" value="Gypsy_RT_Integrase-like"/>
</dbReference>
<dbReference type="SUPFAM" id="SSF53098">
    <property type="entry name" value="Ribonuclease H-like"/>
    <property type="match status" value="1"/>
</dbReference>
<evidence type="ECO:0000313" key="2">
    <source>
        <dbReference type="EMBL" id="CAK6964302.1"/>
    </source>
</evidence>
<gene>
    <name evidence="2" type="ORF">FSCOSCO3_A019680</name>
</gene>
<dbReference type="GO" id="GO:0015074">
    <property type="term" value="P:DNA integration"/>
    <property type="evidence" value="ECO:0007669"/>
    <property type="project" value="InterPro"/>
</dbReference>